<evidence type="ECO:0000256" key="4">
    <source>
        <dbReference type="ARBA" id="ARBA00023239"/>
    </source>
</evidence>
<dbReference type="Pfam" id="PF07940">
    <property type="entry name" value="Hepar_II_III_C"/>
    <property type="match status" value="1"/>
</dbReference>
<keyword evidence="2" id="KW-0732">Signal</keyword>
<gene>
    <name evidence="6" type="ORF">QE369_003917</name>
</gene>
<protein>
    <submittedName>
        <fullName evidence="6">Heparinase superfamily protein</fullName>
    </submittedName>
</protein>
<evidence type="ECO:0000259" key="5">
    <source>
        <dbReference type="Pfam" id="PF07940"/>
    </source>
</evidence>
<comment type="subcellular location">
    <subcellularLocation>
        <location evidence="1">Periplasm</location>
    </subcellularLocation>
</comment>
<dbReference type="GO" id="GO:0016829">
    <property type="term" value="F:lyase activity"/>
    <property type="evidence" value="ECO:0007669"/>
    <property type="project" value="UniProtKB-KW"/>
</dbReference>
<dbReference type="Proteomes" id="UP001255601">
    <property type="component" value="Unassembled WGS sequence"/>
</dbReference>
<dbReference type="PANTHER" id="PTHR39210:SF1">
    <property type="entry name" value="HEPARIN-SULFATE LYASE"/>
    <property type="match status" value="1"/>
</dbReference>
<evidence type="ECO:0000313" key="6">
    <source>
        <dbReference type="EMBL" id="MDR6103720.1"/>
    </source>
</evidence>
<accession>A0AAJ2ET00</accession>
<sequence>MASYLNNRVGVAGYFFRTVKRRVMIAVAPLRLQLWRLSSRAPSALVAAPTDLRAVDPYVAQELVQGRLFLAGKILETGGVSPFLLEPPSPAFEERLHAFGWLRHVRASRSEEAGNRARLHVAEWMSLHGRTIRGPAWAPELAAQRLTSWLSHSPVILQKADANFYRRFLRCIGLHVGYLGLIAKYVPDGEIRLKIRIALAMASISMPNSASKIARLGRKLDREMERQILPDGGHVSRNPRVMLELLLDLLPLRQSYINLGHDVPAGLVPAIDRMFPAIRFFRHQDGDLALFNGATATLANELASVLRYDETAGRPSRSLPDISYHRLSVGDTVVIVDTGRPASIELSRSAHCGCLSFELSSGRYRFIVNSGFPQYASTAFKRVSRTTAAHSTVTIADRSSARISHSRFLGPVIVSGIGETEVDRRTDEKRADILTASHDGYESLGYVHQRELELNEAGTKIRGRDWIRIDEKRQPEPAEAVCRFHVHPLIELSQEDEETVLMRAPDGTAWAFSAPGREVTIAEDVFMADASGIRPSLQIEVAFQLPETTELRWLLERRS</sequence>
<proteinExistence type="predicted"/>
<keyword evidence="3" id="KW-0574">Periplasm</keyword>
<feature type="domain" description="Heparinase II/III-like C-terminal" evidence="5">
    <location>
        <begin position="312"/>
        <end position="553"/>
    </location>
</feature>
<evidence type="ECO:0000256" key="3">
    <source>
        <dbReference type="ARBA" id="ARBA00022764"/>
    </source>
</evidence>
<comment type="caution">
    <text evidence="6">The sequence shown here is derived from an EMBL/GenBank/DDBJ whole genome shotgun (WGS) entry which is preliminary data.</text>
</comment>
<dbReference type="InterPro" id="IPR008929">
    <property type="entry name" value="Chondroitin_lyas"/>
</dbReference>
<reference evidence="6" key="1">
    <citation type="submission" date="2023-08" db="EMBL/GenBank/DDBJ databases">
        <title>Functional and genomic diversity of the sorghum phyllosphere microbiome.</title>
        <authorList>
            <person name="Shade A."/>
        </authorList>
    </citation>
    <scope>NUCLEOTIDE SEQUENCE</scope>
    <source>
        <strain evidence="6">SORGH_AS_0974</strain>
    </source>
</reference>
<dbReference type="PANTHER" id="PTHR39210">
    <property type="entry name" value="HEPARIN-SULFATE LYASE"/>
    <property type="match status" value="1"/>
</dbReference>
<keyword evidence="4" id="KW-0456">Lyase</keyword>
<evidence type="ECO:0000256" key="2">
    <source>
        <dbReference type="ARBA" id="ARBA00022729"/>
    </source>
</evidence>
<organism evidence="6 7">
    <name type="scientific">Agrobacterium larrymoorei</name>
    <dbReference type="NCBI Taxonomy" id="160699"/>
    <lineage>
        <taxon>Bacteria</taxon>
        <taxon>Pseudomonadati</taxon>
        <taxon>Pseudomonadota</taxon>
        <taxon>Alphaproteobacteria</taxon>
        <taxon>Hyphomicrobiales</taxon>
        <taxon>Rhizobiaceae</taxon>
        <taxon>Rhizobium/Agrobacterium group</taxon>
        <taxon>Agrobacterium</taxon>
    </lineage>
</organism>
<evidence type="ECO:0000256" key="1">
    <source>
        <dbReference type="ARBA" id="ARBA00004418"/>
    </source>
</evidence>
<evidence type="ECO:0000313" key="7">
    <source>
        <dbReference type="Proteomes" id="UP001255601"/>
    </source>
</evidence>
<name>A0AAJ2ET00_9HYPH</name>
<dbReference type="GO" id="GO:0042597">
    <property type="term" value="C:periplasmic space"/>
    <property type="evidence" value="ECO:0007669"/>
    <property type="project" value="UniProtKB-SubCell"/>
</dbReference>
<dbReference type="AlphaFoldDB" id="A0AAJ2ET00"/>
<dbReference type="InterPro" id="IPR012480">
    <property type="entry name" value="Hepar_II_III_C"/>
</dbReference>
<dbReference type="Gene3D" id="2.70.98.70">
    <property type="match status" value="1"/>
</dbReference>
<dbReference type="Gene3D" id="1.50.10.100">
    <property type="entry name" value="Chondroitin AC/alginate lyase"/>
    <property type="match status" value="1"/>
</dbReference>
<dbReference type="EMBL" id="JAVIZC010000003">
    <property type="protein sequence ID" value="MDR6103720.1"/>
    <property type="molecule type" value="Genomic_DNA"/>
</dbReference>